<protein>
    <submittedName>
        <fullName evidence="2">Putative secreted protein</fullName>
    </submittedName>
</protein>
<accession>A0A224XTZ8</accession>
<proteinExistence type="predicted"/>
<feature type="signal peptide" evidence="1">
    <location>
        <begin position="1"/>
        <end position="25"/>
    </location>
</feature>
<feature type="chain" id="PRO_5012917376" evidence="1">
    <location>
        <begin position="26"/>
        <end position="72"/>
    </location>
</feature>
<sequence length="72" mass="8137">MSLQCHVWGKLIISVGQFLLRLMQASDHFWYITVHTGLGLFPKRQRCSAFSCQNIGHLLLPSSQHTLVSKIG</sequence>
<name>A0A224XTZ8_9HEMI</name>
<reference evidence="2" key="1">
    <citation type="journal article" date="2018" name="PLoS Negl. Trop. Dis.">
        <title>An insight into the salivary gland and fat body transcriptome of Panstrongylus lignarius (Hemiptera: Heteroptera), the main vector of Chagas disease in Peru.</title>
        <authorList>
            <person name="Nevoa J.C."/>
            <person name="Mendes M.T."/>
            <person name="da Silva M.V."/>
            <person name="Soares S.C."/>
            <person name="Oliveira C.J.F."/>
            <person name="Ribeiro J.M.C."/>
        </authorList>
    </citation>
    <scope>NUCLEOTIDE SEQUENCE</scope>
</reference>
<organism evidence="2">
    <name type="scientific">Panstrongylus lignarius</name>
    <dbReference type="NCBI Taxonomy" id="156445"/>
    <lineage>
        <taxon>Eukaryota</taxon>
        <taxon>Metazoa</taxon>
        <taxon>Ecdysozoa</taxon>
        <taxon>Arthropoda</taxon>
        <taxon>Hexapoda</taxon>
        <taxon>Insecta</taxon>
        <taxon>Pterygota</taxon>
        <taxon>Neoptera</taxon>
        <taxon>Paraneoptera</taxon>
        <taxon>Hemiptera</taxon>
        <taxon>Heteroptera</taxon>
        <taxon>Panheteroptera</taxon>
        <taxon>Cimicomorpha</taxon>
        <taxon>Reduviidae</taxon>
        <taxon>Triatominae</taxon>
        <taxon>Panstrongylus</taxon>
    </lineage>
</organism>
<dbReference type="AlphaFoldDB" id="A0A224XTZ8"/>
<evidence type="ECO:0000256" key="1">
    <source>
        <dbReference type="SAM" id="SignalP"/>
    </source>
</evidence>
<keyword evidence="1" id="KW-0732">Signal</keyword>
<dbReference type="EMBL" id="GFTR01000411">
    <property type="protein sequence ID" value="JAW16015.1"/>
    <property type="molecule type" value="Transcribed_RNA"/>
</dbReference>
<evidence type="ECO:0000313" key="2">
    <source>
        <dbReference type="EMBL" id="JAW16015.1"/>
    </source>
</evidence>